<dbReference type="Pfam" id="PF13349">
    <property type="entry name" value="DUF4097"/>
    <property type="match status" value="1"/>
</dbReference>
<evidence type="ECO:0000259" key="1">
    <source>
        <dbReference type="Pfam" id="PF13349"/>
    </source>
</evidence>
<dbReference type="InterPro" id="IPR025164">
    <property type="entry name" value="Toastrack_DUF4097"/>
</dbReference>
<protein>
    <submittedName>
        <fullName evidence="2">DUF4097 family beta strand repeat protein</fullName>
    </submittedName>
</protein>
<keyword evidence="3" id="KW-1185">Reference proteome</keyword>
<name>A0ABS5VTQ7_9BACT</name>
<dbReference type="Proteomes" id="UP000772618">
    <property type="component" value="Unassembled WGS sequence"/>
</dbReference>
<comment type="caution">
    <text evidence="2">The sequence shown here is derived from an EMBL/GenBank/DDBJ whole genome shotgun (WGS) entry which is preliminary data.</text>
</comment>
<gene>
    <name evidence="2" type="ORF">KK060_13105</name>
</gene>
<evidence type="ECO:0000313" key="3">
    <source>
        <dbReference type="Proteomes" id="UP000772618"/>
    </source>
</evidence>
<sequence>MKSQKGILKSGRKIISTSISFGYYREEYKIEIELPKSVSLLVRGDDGDYYIKNINGSISLSLDDADAELSDCGGYSFTFRFDDGDLKMNRGKGKIQLDADDSDVRIYDAAFTSIDADIDDGSIYLETSLSDNDSYRLNSQDGGISLVVTAGGGEFDISHDDAGIRCDDSFKKLEVSEEHTRLSLNNGKAKVTIRSDDASIKLASK</sequence>
<reference evidence="2 3" key="1">
    <citation type="submission" date="2021-05" db="EMBL/GenBank/DDBJ databases">
        <title>A Polyphasic approach of four new species of the genus Ohtaekwangia: Ohtaekwangia histidinii sp. nov., Ohtaekwangia cretensis sp. nov., Ohtaekwangia indiensis sp. nov., Ohtaekwangia reichenbachii sp. nov. from diverse environment.</title>
        <authorList>
            <person name="Octaviana S."/>
        </authorList>
    </citation>
    <scope>NUCLEOTIDE SEQUENCE [LARGE SCALE GENOMIC DNA]</scope>
    <source>
        <strain evidence="2 3">PWU20</strain>
    </source>
</reference>
<evidence type="ECO:0000313" key="2">
    <source>
        <dbReference type="EMBL" id="MBT1704225.1"/>
    </source>
</evidence>
<dbReference type="EMBL" id="JAHESD010000027">
    <property type="protein sequence ID" value="MBT1704225.1"/>
    <property type="molecule type" value="Genomic_DNA"/>
</dbReference>
<proteinExistence type="predicted"/>
<accession>A0ABS5VTQ7</accession>
<organism evidence="2 3">
    <name type="scientific">Chryseosolibacter indicus</name>
    <dbReference type="NCBI Taxonomy" id="2782351"/>
    <lineage>
        <taxon>Bacteria</taxon>
        <taxon>Pseudomonadati</taxon>
        <taxon>Bacteroidota</taxon>
        <taxon>Cytophagia</taxon>
        <taxon>Cytophagales</taxon>
        <taxon>Chryseotaleaceae</taxon>
        <taxon>Chryseosolibacter</taxon>
    </lineage>
</organism>
<feature type="domain" description="DUF4097" evidence="1">
    <location>
        <begin position="22"/>
        <end position="202"/>
    </location>
</feature>